<evidence type="ECO:0000256" key="1">
    <source>
        <dbReference type="SAM" id="MobiDB-lite"/>
    </source>
</evidence>
<protein>
    <recommendedName>
        <fullName evidence="5">DUF2993 domain-containing protein</fullName>
    </recommendedName>
</protein>
<evidence type="ECO:0000313" key="3">
    <source>
        <dbReference type="EMBL" id="GAA4391235.1"/>
    </source>
</evidence>
<feature type="region of interest" description="Disordered" evidence="1">
    <location>
        <begin position="51"/>
        <end position="73"/>
    </location>
</feature>
<keyword evidence="4" id="KW-1185">Reference proteome</keyword>
<reference evidence="4" key="1">
    <citation type="journal article" date="2019" name="Int. J. Syst. Evol. Microbiol.">
        <title>The Global Catalogue of Microorganisms (GCM) 10K type strain sequencing project: providing services to taxonomists for standard genome sequencing and annotation.</title>
        <authorList>
            <consortium name="The Broad Institute Genomics Platform"/>
            <consortium name="The Broad Institute Genome Sequencing Center for Infectious Disease"/>
            <person name="Wu L."/>
            <person name="Ma J."/>
        </authorList>
    </citation>
    <scope>NUCLEOTIDE SEQUENCE [LARGE SCALE GENOMIC DNA]</scope>
    <source>
        <strain evidence="4">JCM 17738</strain>
    </source>
</reference>
<dbReference type="InterPro" id="IPR021373">
    <property type="entry name" value="DUF2993"/>
</dbReference>
<keyword evidence="2" id="KW-1133">Transmembrane helix</keyword>
<comment type="caution">
    <text evidence="3">The sequence shown here is derived from an EMBL/GenBank/DDBJ whole genome shotgun (WGS) entry which is preliminary data.</text>
</comment>
<evidence type="ECO:0000313" key="4">
    <source>
        <dbReference type="Proteomes" id="UP001500390"/>
    </source>
</evidence>
<keyword evidence="2" id="KW-0812">Transmembrane</keyword>
<accession>A0ABP8JI35</accession>
<feature type="transmembrane region" description="Helical" evidence="2">
    <location>
        <begin position="21"/>
        <end position="43"/>
    </location>
</feature>
<evidence type="ECO:0008006" key="5">
    <source>
        <dbReference type="Google" id="ProtNLM"/>
    </source>
</evidence>
<dbReference type="EMBL" id="BAABFX010000019">
    <property type="protein sequence ID" value="GAA4391235.1"/>
    <property type="molecule type" value="Genomic_DNA"/>
</dbReference>
<dbReference type="Proteomes" id="UP001500390">
    <property type="component" value="Unassembled WGS sequence"/>
</dbReference>
<organism evidence="3 4">
    <name type="scientific">Ornithinibacter aureus</name>
    <dbReference type="NCBI Taxonomy" id="622664"/>
    <lineage>
        <taxon>Bacteria</taxon>
        <taxon>Bacillati</taxon>
        <taxon>Actinomycetota</taxon>
        <taxon>Actinomycetes</taxon>
        <taxon>Micrococcales</taxon>
        <taxon>Intrasporangiaceae</taxon>
        <taxon>Ornithinibacter</taxon>
    </lineage>
</organism>
<sequence>MWWRTDVRHRRPVTLVGMKHFLLGVGATLATMALALVVLLLTLGSGNGEPIAAPSPTASDPGTDTGPQPPADLTADETWLGTVDLRGSDVVSADATLTDVVATGSGVRFSESGLRAERLDLDATLPFATVATQIGDGVRLYDAGDGLAGIERAVTILGRDLTVRAEGTVVADGGQLLIEPRTVDLGGPDFLDSALSSLARSLVTIRQPVPGVPDGLALTDVTVTPAGFDASLSGSDVTIGR</sequence>
<feature type="compositionally biased region" description="Polar residues" evidence="1">
    <location>
        <begin position="56"/>
        <end position="66"/>
    </location>
</feature>
<keyword evidence="2" id="KW-0472">Membrane</keyword>
<proteinExistence type="predicted"/>
<evidence type="ECO:0000256" key="2">
    <source>
        <dbReference type="SAM" id="Phobius"/>
    </source>
</evidence>
<dbReference type="Pfam" id="PF11209">
    <property type="entry name" value="LmeA"/>
    <property type="match status" value="1"/>
</dbReference>
<name>A0ABP8JI35_9MICO</name>
<gene>
    <name evidence="3" type="ORF">GCM10023153_08890</name>
</gene>